<accession>A0A4P6JZV8</accession>
<dbReference type="Gene3D" id="3.40.50.2000">
    <property type="entry name" value="Glycogen Phosphorylase B"/>
    <property type="match status" value="2"/>
</dbReference>
<reference evidence="4 5" key="1">
    <citation type="submission" date="2019-01" db="EMBL/GenBank/DDBJ databases">
        <title>Ktedonosporobacter rubrisoli SCAWS-G2.</title>
        <authorList>
            <person name="Huang Y."/>
            <person name="Yan B."/>
        </authorList>
    </citation>
    <scope>NUCLEOTIDE SEQUENCE [LARGE SCALE GENOMIC DNA]</scope>
    <source>
        <strain evidence="4 5">SCAWS-G2</strain>
    </source>
</reference>
<evidence type="ECO:0000313" key="4">
    <source>
        <dbReference type="EMBL" id="QBD81377.1"/>
    </source>
</evidence>
<comment type="similarity">
    <text evidence="1">Belongs to the UDP-glycosyltransferase family.</text>
</comment>
<proteinExistence type="inferred from homology"/>
<dbReference type="GO" id="GO:0008194">
    <property type="term" value="F:UDP-glycosyltransferase activity"/>
    <property type="evidence" value="ECO:0007669"/>
    <property type="project" value="InterPro"/>
</dbReference>
<dbReference type="Proteomes" id="UP000290365">
    <property type="component" value="Chromosome"/>
</dbReference>
<dbReference type="OrthoDB" id="140855at2"/>
<evidence type="ECO:0000256" key="2">
    <source>
        <dbReference type="ARBA" id="ARBA00022679"/>
    </source>
</evidence>
<evidence type="ECO:0000259" key="3">
    <source>
        <dbReference type="Pfam" id="PF06722"/>
    </source>
</evidence>
<dbReference type="CDD" id="cd03784">
    <property type="entry name" value="GT1_Gtf-like"/>
    <property type="match status" value="1"/>
</dbReference>
<dbReference type="NCBIfam" id="TIGR01426">
    <property type="entry name" value="MGT"/>
    <property type="match status" value="1"/>
</dbReference>
<protein>
    <submittedName>
        <fullName evidence="4">Glycosyl transferase</fullName>
    </submittedName>
</protein>
<dbReference type="Pfam" id="PF06722">
    <property type="entry name" value="EryCIII-like_C"/>
    <property type="match status" value="1"/>
</dbReference>
<dbReference type="InterPro" id="IPR010610">
    <property type="entry name" value="EryCIII-like_C"/>
</dbReference>
<dbReference type="SUPFAM" id="SSF53756">
    <property type="entry name" value="UDP-Glycosyltransferase/glycogen phosphorylase"/>
    <property type="match status" value="1"/>
</dbReference>
<feature type="domain" description="Erythromycin biosynthesis protein CIII-like C-terminal" evidence="3">
    <location>
        <begin position="198"/>
        <end position="316"/>
    </location>
</feature>
<dbReference type="InterPro" id="IPR002213">
    <property type="entry name" value="UDP_glucos_trans"/>
</dbReference>
<dbReference type="InterPro" id="IPR050426">
    <property type="entry name" value="Glycosyltransferase_28"/>
</dbReference>
<evidence type="ECO:0000313" key="5">
    <source>
        <dbReference type="Proteomes" id="UP000290365"/>
    </source>
</evidence>
<gene>
    <name evidence="4" type="ORF">EPA93_37545</name>
</gene>
<dbReference type="PANTHER" id="PTHR48050:SF13">
    <property type="entry name" value="STEROL 3-BETA-GLUCOSYLTRANSFERASE UGT80A2"/>
    <property type="match status" value="1"/>
</dbReference>
<dbReference type="RefSeq" id="WP_129892438.1">
    <property type="nucleotide sequence ID" value="NZ_CP035758.1"/>
</dbReference>
<dbReference type="EMBL" id="CP035758">
    <property type="protein sequence ID" value="QBD81377.1"/>
    <property type="molecule type" value="Genomic_DNA"/>
</dbReference>
<dbReference type="InterPro" id="IPR006326">
    <property type="entry name" value="UDPGT_MGT-like"/>
</dbReference>
<dbReference type="AlphaFoldDB" id="A0A4P6JZV8"/>
<sequence>MGKTDIANRLNTMARLATEGIHEIPPLIEQMLADKIACVLYDRSFIPGVFASKVLHLPAIQLNPSFAMNEQSFRMMASRATEDSRPSPQLWAALDEDLGRECEAYNLPRLSFRELMASQANLHIVFVPRAFQPASETFDEHYVFIGPSLPALRKDSAELPAQWRKPGPLLYISLGTAFNDWSDFYRMCFEAFAQSEWQVVLSFGRRIDPADLPEPPANFLLAPHVPQLEVLAQADLFISHGGMNSTMESLWFGVPLVVVPQMVEQEMNARRVQELGLGLMLEKETLTPEKLQAAVAQMAKDTSFPARVQEMQQAMRQAGGAQRAAEEIMHYVKKA</sequence>
<name>A0A4P6JZV8_KTERU</name>
<keyword evidence="5" id="KW-1185">Reference proteome</keyword>
<dbReference type="FunFam" id="3.40.50.2000:FF:000072">
    <property type="entry name" value="Glycosyl transferase"/>
    <property type="match status" value="1"/>
</dbReference>
<dbReference type="GO" id="GO:0016758">
    <property type="term" value="F:hexosyltransferase activity"/>
    <property type="evidence" value="ECO:0007669"/>
    <property type="project" value="InterPro"/>
</dbReference>
<evidence type="ECO:0000256" key="1">
    <source>
        <dbReference type="ARBA" id="ARBA00009995"/>
    </source>
</evidence>
<dbReference type="GO" id="GO:0017000">
    <property type="term" value="P:antibiotic biosynthetic process"/>
    <property type="evidence" value="ECO:0007669"/>
    <property type="project" value="UniProtKB-ARBA"/>
</dbReference>
<dbReference type="PANTHER" id="PTHR48050">
    <property type="entry name" value="STEROL 3-BETA-GLUCOSYLTRANSFERASE"/>
    <property type="match status" value="1"/>
</dbReference>
<dbReference type="KEGG" id="kbs:EPA93_37545"/>
<organism evidence="4 5">
    <name type="scientific">Ktedonosporobacter rubrisoli</name>
    <dbReference type="NCBI Taxonomy" id="2509675"/>
    <lineage>
        <taxon>Bacteria</taxon>
        <taxon>Bacillati</taxon>
        <taxon>Chloroflexota</taxon>
        <taxon>Ktedonobacteria</taxon>
        <taxon>Ktedonobacterales</taxon>
        <taxon>Ktedonosporobacteraceae</taxon>
        <taxon>Ktedonosporobacter</taxon>
    </lineage>
</organism>
<keyword evidence="2 4" id="KW-0808">Transferase</keyword>